<dbReference type="EMBL" id="PZZL01000006">
    <property type="protein sequence ID" value="PTM53500.1"/>
    <property type="molecule type" value="Genomic_DNA"/>
</dbReference>
<dbReference type="OrthoDB" id="9790146at2"/>
<comment type="similarity">
    <text evidence="1">Belongs to the short-chain dehydrogenases/reductases (SDR) family.</text>
</comment>
<comment type="caution">
    <text evidence="4">The sequence shown here is derived from an EMBL/GenBank/DDBJ whole genome shotgun (WGS) entry which is preliminary data.</text>
</comment>
<dbReference type="PROSITE" id="PS00061">
    <property type="entry name" value="ADH_SHORT"/>
    <property type="match status" value="1"/>
</dbReference>
<dbReference type="InterPro" id="IPR036291">
    <property type="entry name" value="NAD(P)-bd_dom_sf"/>
</dbReference>
<dbReference type="AlphaFoldDB" id="A0A2T4Z188"/>
<evidence type="ECO:0000313" key="5">
    <source>
        <dbReference type="Proteomes" id="UP000241808"/>
    </source>
</evidence>
<dbReference type="PANTHER" id="PTHR43639:SF1">
    <property type="entry name" value="SHORT-CHAIN DEHYDROGENASE_REDUCTASE FAMILY PROTEIN"/>
    <property type="match status" value="1"/>
</dbReference>
<dbReference type="PANTHER" id="PTHR43639">
    <property type="entry name" value="OXIDOREDUCTASE, SHORT-CHAIN DEHYDROGENASE/REDUCTASE FAMILY (AFU_ORTHOLOGUE AFUA_5G02870)"/>
    <property type="match status" value="1"/>
</dbReference>
<accession>A0A2T4Z188</accession>
<dbReference type="RefSeq" id="WP_108178276.1">
    <property type="nucleotide sequence ID" value="NZ_PZZL01000006.1"/>
</dbReference>
<dbReference type="Gene3D" id="3.40.50.720">
    <property type="entry name" value="NAD(P)-binding Rossmann-like Domain"/>
    <property type="match status" value="1"/>
</dbReference>
<dbReference type="InterPro" id="IPR020904">
    <property type="entry name" value="Sc_DH/Rdtase_CS"/>
</dbReference>
<dbReference type="Pfam" id="PF13561">
    <property type="entry name" value="adh_short_C2"/>
    <property type="match status" value="1"/>
</dbReference>
<dbReference type="Proteomes" id="UP000241808">
    <property type="component" value="Unassembled WGS sequence"/>
</dbReference>
<keyword evidence="5" id="KW-1185">Reference proteome</keyword>
<evidence type="ECO:0000256" key="2">
    <source>
        <dbReference type="ARBA" id="ARBA00023002"/>
    </source>
</evidence>
<evidence type="ECO:0000256" key="1">
    <source>
        <dbReference type="ARBA" id="ARBA00006484"/>
    </source>
</evidence>
<dbReference type="FunFam" id="3.40.50.720:FF:000084">
    <property type="entry name" value="Short-chain dehydrogenase reductase"/>
    <property type="match status" value="1"/>
</dbReference>
<dbReference type="InterPro" id="IPR057326">
    <property type="entry name" value="KR_dom"/>
</dbReference>
<proteinExistence type="inferred from homology"/>
<protein>
    <submittedName>
        <fullName evidence="4">3-oxoacyl-[acyl-carrier protein] reductase</fullName>
    </submittedName>
</protein>
<dbReference type="PRINTS" id="PR00081">
    <property type="entry name" value="GDHRDH"/>
</dbReference>
<keyword evidence="2" id="KW-0560">Oxidoreductase</keyword>
<dbReference type="NCBIfam" id="NF005559">
    <property type="entry name" value="PRK07231.1"/>
    <property type="match status" value="1"/>
</dbReference>
<dbReference type="InterPro" id="IPR002347">
    <property type="entry name" value="SDR_fam"/>
</dbReference>
<dbReference type="SUPFAM" id="SSF51735">
    <property type="entry name" value="NAD(P)-binding Rossmann-fold domains"/>
    <property type="match status" value="1"/>
</dbReference>
<reference evidence="4 5" key="1">
    <citation type="submission" date="2018-04" db="EMBL/GenBank/DDBJ databases">
        <title>Genomic Encyclopedia of Archaeal and Bacterial Type Strains, Phase II (KMG-II): from individual species to whole genera.</title>
        <authorList>
            <person name="Goeker M."/>
        </authorList>
    </citation>
    <scope>NUCLEOTIDE SEQUENCE [LARGE SCALE GENOMIC DNA]</scope>
    <source>
        <strain evidence="4 5">DSM 25521</strain>
    </source>
</reference>
<dbReference type="SMART" id="SM00822">
    <property type="entry name" value="PKS_KR"/>
    <property type="match status" value="1"/>
</dbReference>
<evidence type="ECO:0000313" key="4">
    <source>
        <dbReference type="EMBL" id="PTM53500.1"/>
    </source>
</evidence>
<dbReference type="PRINTS" id="PR00080">
    <property type="entry name" value="SDRFAMILY"/>
</dbReference>
<dbReference type="GO" id="GO:0016491">
    <property type="term" value="F:oxidoreductase activity"/>
    <property type="evidence" value="ECO:0007669"/>
    <property type="project" value="UniProtKB-KW"/>
</dbReference>
<organism evidence="4 5">
    <name type="scientific">Phreatobacter oligotrophus</name>
    <dbReference type="NCBI Taxonomy" id="1122261"/>
    <lineage>
        <taxon>Bacteria</taxon>
        <taxon>Pseudomonadati</taxon>
        <taxon>Pseudomonadota</taxon>
        <taxon>Alphaproteobacteria</taxon>
        <taxon>Hyphomicrobiales</taxon>
        <taxon>Phreatobacteraceae</taxon>
        <taxon>Phreatobacter</taxon>
    </lineage>
</organism>
<feature type="domain" description="Ketoreductase" evidence="3">
    <location>
        <begin position="6"/>
        <end position="186"/>
    </location>
</feature>
<evidence type="ECO:0000259" key="3">
    <source>
        <dbReference type="SMART" id="SM00822"/>
    </source>
</evidence>
<sequence length="248" mass="26226">MRLKDKVAIVTGGAQGFGLGIVEAFAKEGARIAVLDLNEEGAKAAAKPFGRKAFGMKCDVSKAKDLQRAVAKTIERFGKVDILVNNAGTSHRNRPMLEVDEATFDRVFDVNVKSIFHFAHAVIPPMRQNGGGVIVNVGSTAGIRPRPGLAWYNASKGAVNLLTKSMAVELAPDGIRVCALAPVAGDTPLLGTFMGEDTPEMRKKFVASIPMGRLSTPKDIADAALFLAADPGHFLTGVVLEVDGGRCI</sequence>
<name>A0A2T4Z188_9HYPH</name>
<gene>
    <name evidence="4" type="ORF">C8P69_106154</name>
</gene>